<dbReference type="GO" id="GO:0008881">
    <property type="term" value="F:glutamate racemase activity"/>
    <property type="evidence" value="ECO:0007669"/>
    <property type="project" value="UniProtKB-UniRule"/>
</dbReference>
<feature type="binding site" evidence="7">
    <location>
        <begin position="179"/>
        <end position="180"/>
    </location>
    <ligand>
        <name>substrate</name>
    </ligand>
</feature>
<dbReference type="SUPFAM" id="SSF53681">
    <property type="entry name" value="Aspartate/glutamate racemase"/>
    <property type="match status" value="2"/>
</dbReference>
<evidence type="ECO:0000313" key="9">
    <source>
        <dbReference type="Proteomes" id="UP000516361"/>
    </source>
</evidence>
<protein>
    <recommendedName>
        <fullName evidence="2 7">Glutamate racemase</fullName>
        <ecNumber evidence="2 7">5.1.1.3</ecNumber>
    </recommendedName>
</protein>
<dbReference type="RefSeq" id="WP_190615536.1">
    <property type="nucleotide sequence ID" value="NZ_AP018712.1"/>
</dbReference>
<feature type="binding site" evidence="7">
    <location>
        <begin position="39"/>
        <end position="40"/>
    </location>
    <ligand>
        <name>substrate</name>
    </ligand>
</feature>
<proteinExistence type="inferred from homology"/>
<evidence type="ECO:0000256" key="4">
    <source>
        <dbReference type="ARBA" id="ARBA00022984"/>
    </source>
</evidence>
<feature type="active site" description="Proton donor/acceptor" evidence="7">
    <location>
        <position position="70"/>
    </location>
</feature>
<dbReference type="FunCoup" id="A0A7G1G275">
    <property type="interactions" value="191"/>
</dbReference>
<keyword evidence="5 7" id="KW-0413">Isomerase</keyword>
<evidence type="ECO:0000256" key="1">
    <source>
        <dbReference type="ARBA" id="ARBA00001602"/>
    </source>
</evidence>
<dbReference type="GO" id="GO:0009252">
    <property type="term" value="P:peptidoglycan biosynthetic process"/>
    <property type="evidence" value="ECO:0007669"/>
    <property type="project" value="UniProtKB-UniRule"/>
</dbReference>
<accession>A0A7G1G275</accession>
<dbReference type="NCBIfam" id="TIGR00067">
    <property type="entry name" value="glut_race"/>
    <property type="match status" value="1"/>
</dbReference>
<organism evidence="8 9">
    <name type="scientific">Tepiditoga spiralis</name>
    <dbReference type="NCBI Taxonomy" id="2108365"/>
    <lineage>
        <taxon>Bacteria</taxon>
        <taxon>Thermotogati</taxon>
        <taxon>Thermotogota</taxon>
        <taxon>Thermotogae</taxon>
        <taxon>Petrotogales</taxon>
        <taxon>Petrotogaceae</taxon>
        <taxon>Tepiditoga</taxon>
    </lineage>
</organism>
<evidence type="ECO:0000256" key="3">
    <source>
        <dbReference type="ARBA" id="ARBA00022960"/>
    </source>
</evidence>
<dbReference type="PANTHER" id="PTHR21198">
    <property type="entry name" value="GLUTAMATE RACEMASE"/>
    <property type="match status" value="1"/>
</dbReference>
<dbReference type="Proteomes" id="UP000516361">
    <property type="component" value="Chromosome"/>
</dbReference>
<dbReference type="KEGG" id="ocy:OSSY52_05810"/>
<dbReference type="InterPro" id="IPR015942">
    <property type="entry name" value="Asp/Glu/hydantoin_racemase"/>
</dbReference>
<dbReference type="UniPathway" id="UPA00219"/>
<sequence length="270" mass="31041">MKIGFFDSGIGGLTVLKKVIKNYGNNEYYYFGDTLRVPYGSKPQEVLVEILEGIFDFFENLNVDILISACNTTDSLVKMGLVKVENRKFKYVSIIDNGINQIEKGEKVLLLATKNTVNSGSYRNGLIKKGIKQINEKACPLFVPLVEEGYWYGPMADSIVKNYLKDYENKFDKVILGCTHYPILKKHILKRLNATIIDPADGVIKELNTKYLLFSNKKVPKVNFYITGNVEQFKFLSKRFLKKTYYNSSYYKLDLFKNKSYFKGGEYFGK</sequence>
<keyword evidence="9" id="KW-1185">Reference proteome</keyword>
<evidence type="ECO:0000256" key="7">
    <source>
        <dbReference type="HAMAP-Rule" id="MF_00258"/>
    </source>
</evidence>
<dbReference type="PANTHER" id="PTHR21198:SF2">
    <property type="entry name" value="GLUTAMATE RACEMASE"/>
    <property type="match status" value="1"/>
</dbReference>
<feature type="active site" description="Proton donor/acceptor" evidence="7">
    <location>
        <position position="178"/>
    </location>
</feature>
<dbReference type="PROSITE" id="PS00924">
    <property type="entry name" value="ASP_GLU_RACEMASE_2"/>
    <property type="match status" value="1"/>
</dbReference>
<dbReference type="AlphaFoldDB" id="A0A7G1G275"/>
<dbReference type="InterPro" id="IPR004391">
    <property type="entry name" value="Glu_race"/>
</dbReference>
<feature type="binding site" evidence="7">
    <location>
        <begin position="71"/>
        <end position="72"/>
    </location>
    <ligand>
        <name>substrate</name>
    </ligand>
</feature>
<comment type="pathway">
    <text evidence="7">Cell wall biogenesis; peptidoglycan biosynthesis.</text>
</comment>
<dbReference type="Pfam" id="PF01177">
    <property type="entry name" value="Asp_Glu_race"/>
    <property type="match status" value="1"/>
</dbReference>
<comment type="catalytic activity">
    <reaction evidence="1 7">
        <text>L-glutamate = D-glutamate</text>
        <dbReference type="Rhea" id="RHEA:12813"/>
        <dbReference type="ChEBI" id="CHEBI:29985"/>
        <dbReference type="ChEBI" id="CHEBI:29986"/>
        <dbReference type="EC" id="5.1.1.3"/>
    </reaction>
</comment>
<dbReference type="InterPro" id="IPR033134">
    <property type="entry name" value="Asp/Glu_racemase_AS_2"/>
</dbReference>
<name>A0A7G1G275_9BACT</name>
<dbReference type="HAMAP" id="MF_00258">
    <property type="entry name" value="Glu_racemase"/>
    <property type="match status" value="1"/>
</dbReference>
<dbReference type="InParanoid" id="A0A7G1G275"/>
<gene>
    <name evidence="7 8" type="primary">murI</name>
    <name evidence="8" type="ORF">OSSY52_05810</name>
</gene>
<evidence type="ECO:0000256" key="6">
    <source>
        <dbReference type="ARBA" id="ARBA00023316"/>
    </source>
</evidence>
<evidence type="ECO:0000256" key="2">
    <source>
        <dbReference type="ARBA" id="ARBA00013090"/>
    </source>
</evidence>
<reference evidence="8 9" key="1">
    <citation type="submission" date="2018-06" db="EMBL/GenBank/DDBJ databases">
        <title>Genome sequencing of Oceanotoga sp. sy52.</title>
        <authorList>
            <person name="Mori K."/>
        </authorList>
    </citation>
    <scope>NUCLEOTIDE SEQUENCE [LARGE SCALE GENOMIC DNA]</scope>
    <source>
        <strain evidence="9">sy52</strain>
    </source>
</reference>
<keyword evidence="4 7" id="KW-0573">Peptidoglycan synthesis</keyword>
<dbReference type="Gene3D" id="3.40.50.1860">
    <property type="match status" value="2"/>
</dbReference>
<dbReference type="GO" id="GO:0071555">
    <property type="term" value="P:cell wall organization"/>
    <property type="evidence" value="ECO:0007669"/>
    <property type="project" value="UniProtKB-KW"/>
</dbReference>
<feature type="binding site" evidence="7">
    <location>
        <begin position="7"/>
        <end position="8"/>
    </location>
    <ligand>
        <name>substrate</name>
    </ligand>
</feature>
<dbReference type="EMBL" id="AP018712">
    <property type="protein sequence ID" value="BBE30440.1"/>
    <property type="molecule type" value="Genomic_DNA"/>
</dbReference>
<comment type="function">
    <text evidence="7">Provides the (R)-glutamate required for cell wall biosynthesis.</text>
</comment>
<keyword evidence="6 7" id="KW-0961">Cell wall biogenesis/degradation</keyword>
<dbReference type="EC" id="5.1.1.3" evidence="2 7"/>
<dbReference type="InterPro" id="IPR001920">
    <property type="entry name" value="Asp/Glu_race"/>
</dbReference>
<evidence type="ECO:0000256" key="5">
    <source>
        <dbReference type="ARBA" id="ARBA00023235"/>
    </source>
</evidence>
<keyword evidence="3 7" id="KW-0133">Cell shape</keyword>
<evidence type="ECO:0000313" key="8">
    <source>
        <dbReference type="EMBL" id="BBE30440.1"/>
    </source>
</evidence>
<comment type="similarity">
    <text evidence="7">Belongs to the aspartate/glutamate racemases family.</text>
</comment>
<dbReference type="GO" id="GO:0008360">
    <property type="term" value="P:regulation of cell shape"/>
    <property type="evidence" value="ECO:0007669"/>
    <property type="project" value="UniProtKB-KW"/>
</dbReference>